<reference evidence="7 8" key="1">
    <citation type="submission" date="2012-10" db="EMBL/GenBank/DDBJ databases">
        <title>Genome sequencing and analysis of entomopathogenic fungi Beauveria bassiana D1-5.</title>
        <authorList>
            <person name="Li Q."/>
            <person name="Wang L."/>
            <person name="Zhang Z."/>
            <person name="Wang Q."/>
            <person name="Ren J."/>
            <person name="Wang M."/>
            <person name="Xu W."/>
            <person name="Wang J."/>
            <person name="Lu Y."/>
            <person name="Du Q."/>
            <person name="Sun Z."/>
        </authorList>
    </citation>
    <scope>NUCLEOTIDE SEQUENCE [LARGE SCALE GENOMIC DNA]</scope>
    <source>
        <strain evidence="7 8">D1-5</strain>
    </source>
</reference>
<evidence type="ECO:0000256" key="1">
    <source>
        <dbReference type="ARBA" id="ARBA00012513"/>
    </source>
</evidence>
<dbReference type="SMART" id="SM00220">
    <property type="entry name" value="S_TKc"/>
    <property type="match status" value="1"/>
</dbReference>
<comment type="caution">
    <text evidence="7">The sequence shown here is derived from an EMBL/GenBank/DDBJ whole genome shotgun (WGS) entry which is preliminary data.</text>
</comment>
<keyword evidence="7" id="KW-0808">Transferase</keyword>
<feature type="domain" description="Protein kinase" evidence="6">
    <location>
        <begin position="49"/>
        <end position="314"/>
    </location>
</feature>
<evidence type="ECO:0000256" key="4">
    <source>
        <dbReference type="PROSITE-ProRule" id="PRU10141"/>
    </source>
</evidence>
<gene>
    <name evidence="7" type="ORF">BBAD15_g4961</name>
</gene>
<dbReference type="InterPro" id="IPR000719">
    <property type="entry name" value="Prot_kinase_dom"/>
</dbReference>
<proteinExistence type="inferred from homology"/>
<comment type="similarity">
    <text evidence="5">Belongs to the protein kinase superfamily.</text>
</comment>
<organism evidence="7 8">
    <name type="scientific">Beauveria bassiana D1-5</name>
    <dbReference type="NCBI Taxonomy" id="1245745"/>
    <lineage>
        <taxon>Eukaryota</taxon>
        <taxon>Fungi</taxon>
        <taxon>Dikarya</taxon>
        <taxon>Ascomycota</taxon>
        <taxon>Pezizomycotina</taxon>
        <taxon>Sordariomycetes</taxon>
        <taxon>Hypocreomycetidae</taxon>
        <taxon>Hypocreales</taxon>
        <taxon>Cordycipitaceae</taxon>
        <taxon>Beauveria</taxon>
    </lineage>
</organism>
<keyword evidence="2 4" id="KW-0547">Nucleotide-binding</keyword>
<dbReference type="PANTHER" id="PTHR11909">
    <property type="entry name" value="CASEIN KINASE-RELATED"/>
    <property type="match status" value="1"/>
</dbReference>
<dbReference type="CDD" id="cd14016">
    <property type="entry name" value="STKc_CK1"/>
    <property type="match status" value="1"/>
</dbReference>
<dbReference type="AlphaFoldDB" id="A0A0A2VQ34"/>
<dbReference type="InterPro" id="IPR011009">
    <property type="entry name" value="Kinase-like_dom_sf"/>
</dbReference>
<dbReference type="GO" id="GO:0004674">
    <property type="term" value="F:protein serine/threonine kinase activity"/>
    <property type="evidence" value="ECO:0007669"/>
    <property type="project" value="UniProtKB-KW"/>
</dbReference>
<dbReference type="InterPro" id="IPR017441">
    <property type="entry name" value="Protein_kinase_ATP_BS"/>
</dbReference>
<dbReference type="GO" id="GO:0005524">
    <property type="term" value="F:ATP binding"/>
    <property type="evidence" value="ECO:0007669"/>
    <property type="project" value="UniProtKB-UniRule"/>
</dbReference>
<protein>
    <recommendedName>
        <fullName evidence="1">non-specific serine/threonine protein kinase</fullName>
        <ecNumber evidence="1">2.7.11.1</ecNumber>
    </recommendedName>
</protein>
<dbReference type="Gene3D" id="1.10.510.10">
    <property type="entry name" value="Transferase(Phosphotransferase) domain 1"/>
    <property type="match status" value="1"/>
</dbReference>
<dbReference type="Pfam" id="PF00069">
    <property type="entry name" value="Pkinase"/>
    <property type="match status" value="1"/>
</dbReference>
<keyword evidence="7" id="KW-0418">Kinase</keyword>
<dbReference type="EC" id="2.7.11.1" evidence="1"/>
<dbReference type="SUPFAM" id="SSF56112">
    <property type="entry name" value="Protein kinase-like (PK-like)"/>
    <property type="match status" value="1"/>
</dbReference>
<name>A0A0A2VQ34_BEABA</name>
<dbReference type="eggNOG" id="KOG1164">
    <property type="taxonomic scope" value="Eukaryota"/>
</dbReference>
<dbReference type="PROSITE" id="PS00108">
    <property type="entry name" value="PROTEIN_KINASE_ST"/>
    <property type="match status" value="1"/>
</dbReference>
<dbReference type="HOGENOM" id="CLU_019279_2_7_1"/>
<dbReference type="STRING" id="1245745.A0A0A2VQ34"/>
<dbReference type="PROSITE" id="PS50011">
    <property type="entry name" value="PROTEIN_KINASE_DOM"/>
    <property type="match status" value="1"/>
</dbReference>
<feature type="binding site" evidence="4">
    <location>
        <position position="78"/>
    </location>
    <ligand>
        <name>ATP</name>
        <dbReference type="ChEBI" id="CHEBI:30616"/>
    </ligand>
</feature>
<evidence type="ECO:0000313" key="8">
    <source>
        <dbReference type="Proteomes" id="UP000030106"/>
    </source>
</evidence>
<evidence type="ECO:0000256" key="3">
    <source>
        <dbReference type="ARBA" id="ARBA00022840"/>
    </source>
</evidence>
<sequence>MPFRDVTESEKDISLASRGQVTHIAWELASNNTPTITLGKIEDEVNDQFRIDEKIGKGGFGLVYLGTELKTGRQVALKLMSAREDTRMIKDEAGIYAALAGGVGIPEVFWFGEETDFFVLAHELLGPTLEDLLNYCGRRFSLKTLLLLADQAIARLAYIHRKGYLHRDIKPDNFLMGAGVKGNILYTIDFGLSRERYERDRFRSLEGRSFGGTARYASINNHNGLEQSWCDDLESLGYVLIYCANGWLPWQGFKTDSDKQKNEKIKEKKMAISAAELCEGLPLEFVQYIDHVRGLEYDDKPDYGHLRRLFAGLFKERGFKHDNVYDWTEKLFYEHHGSKTQDDT</sequence>
<dbReference type="InterPro" id="IPR008271">
    <property type="entry name" value="Ser/Thr_kinase_AS"/>
</dbReference>
<dbReference type="PROSITE" id="PS00107">
    <property type="entry name" value="PROTEIN_KINASE_ATP"/>
    <property type="match status" value="1"/>
</dbReference>
<dbReference type="InterPro" id="IPR050235">
    <property type="entry name" value="CK1_Ser-Thr_kinase"/>
</dbReference>
<evidence type="ECO:0000313" key="7">
    <source>
        <dbReference type="EMBL" id="KGQ09678.1"/>
    </source>
</evidence>
<evidence type="ECO:0000259" key="6">
    <source>
        <dbReference type="PROSITE" id="PS50011"/>
    </source>
</evidence>
<keyword evidence="5" id="KW-0723">Serine/threonine-protein kinase</keyword>
<dbReference type="Proteomes" id="UP000030106">
    <property type="component" value="Unassembled WGS sequence"/>
</dbReference>
<evidence type="ECO:0000256" key="5">
    <source>
        <dbReference type="RuleBase" id="RU000304"/>
    </source>
</evidence>
<dbReference type="EMBL" id="ANFO01000415">
    <property type="protein sequence ID" value="KGQ09678.1"/>
    <property type="molecule type" value="Genomic_DNA"/>
</dbReference>
<accession>A0A0A2VQ34</accession>
<keyword evidence="3 4" id="KW-0067">ATP-binding</keyword>
<evidence type="ECO:0000256" key="2">
    <source>
        <dbReference type="ARBA" id="ARBA00022741"/>
    </source>
</evidence>